<keyword evidence="2" id="KW-1185">Reference proteome</keyword>
<organism evidence="1 2">
    <name type="scientific">Shouchella rhizosphaerae</name>
    <dbReference type="NCBI Taxonomy" id="866786"/>
    <lineage>
        <taxon>Bacteria</taxon>
        <taxon>Bacillati</taxon>
        <taxon>Bacillota</taxon>
        <taxon>Bacilli</taxon>
        <taxon>Bacillales</taxon>
        <taxon>Bacillaceae</taxon>
        <taxon>Shouchella</taxon>
    </lineage>
</organism>
<dbReference type="EMBL" id="CP144921">
    <property type="protein sequence ID" value="WWA29490.1"/>
    <property type="molecule type" value="Genomic_DNA"/>
</dbReference>
<sequence length="54" mass="6242">MYKIICNNNGKLKDLCESNSTVIKTFLCYKEAKRLAEKLNSNTTPDFIWTVVEI</sequence>
<reference evidence="1 2" key="1">
    <citation type="submission" date="2024-01" db="EMBL/GenBank/DDBJ databases">
        <title>Culturomics analysis of mouse respiratory tract.</title>
        <authorList>
            <person name="Phillips A.M."/>
            <person name="Collette N.M."/>
            <person name="Mageeney C.M."/>
            <person name="Sinha A."/>
            <person name="Hern K.E."/>
            <person name="Arkin A.P."/>
            <person name="Williams K.P."/>
            <person name="Branda S."/>
        </authorList>
    </citation>
    <scope>NUCLEOTIDE SEQUENCE [LARGE SCALE GENOMIC DNA]</scope>
    <source>
        <strain evidence="1 2">CP20</strain>
    </source>
</reference>
<name>A0ABZ2CQY8_9BACI</name>
<evidence type="ECO:0000313" key="2">
    <source>
        <dbReference type="Proteomes" id="UP001341136"/>
    </source>
</evidence>
<gene>
    <name evidence="1" type="ORF">V5G21_17480</name>
</gene>
<dbReference type="RefSeq" id="WP_160162508.1">
    <property type="nucleotide sequence ID" value="NZ_CP144921.1"/>
</dbReference>
<proteinExistence type="predicted"/>
<accession>A0ABZ2CQY8</accession>
<protein>
    <submittedName>
        <fullName evidence="1">Uncharacterized protein</fullName>
    </submittedName>
</protein>
<dbReference type="Proteomes" id="UP001341136">
    <property type="component" value="Chromosome"/>
</dbReference>
<evidence type="ECO:0000313" key="1">
    <source>
        <dbReference type="EMBL" id="WWA29490.1"/>
    </source>
</evidence>